<proteinExistence type="predicted"/>
<dbReference type="Proteomes" id="UP000828390">
    <property type="component" value="Unassembled WGS sequence"/>
</dbReference>
<reference evidence="1" key="1">
    <citation type="journal article" date="2019" name="bioRxiv">
        <title>The Genome of the Zebra Mussel, Dreissena polymorpha: A Resource for Invasive Species Research.</title>
        <authorList>
            <person name="McCartney M.A."/>
            <person name="Auch B."/>
            <person name="Kono T."/>
            <person name="Mallez S."/>
            <person name="Zhang Y."/>
            <person name="Obille A."/>
            <person name="Becker A."/>
            <person name="Abrahante J.E."/>
            <person name="Garbe J."/>
            <person name="Badalamenti J.P."/>
            <person name="Herman A."/>
            <person name="Mangelson H."/>
            <person name="Liachko I."/>
            <person name="Sullivan S."/>
            <person name="Sone E.D."/>
            <person name="Koren S."/>
            <person name="Silverstein K.A.T."/>
            <person name="Beckman K.B."/>
            <person name="Gohl D.M."/>
        </authorList>
    </citation>
    <scope>NUCLEOTIDE SEQUENCE</scope>
    <source>
        <strain evidence="1">Duluth1</strain>
        <tissue evidence="1">Whole animal</tissue>
    </source>
</reference>
<keyword evidence="2" id="KW-1185">Reference proteome</keyword>
<dbReference type="AlphaFoldDB" id="A0A9D4ICV1"/>
<protein>
    <submittedName>
        <fullName evidence="1">Uncharacterized protein</fullName>
    </submittedName>
</protein>
<dbReference type="EMBL" id="JAIWYP010000009">
    <property type="protein sequence ID" value="KAH3768844.1"/>
    <property type="molecule type" value="Genomic_DNA"/>
</dbReference>
<evidence type="ECO:0000313" key="2">
    <source>
        <dbReference type="Proteomes" id="UP000828390"/>
    </source>
</evidence>
<name>A0A9D4ICV1_DREPO</name>
<reference evidence="1" key="2">
    <citation type="submission" date="2020-11" db="EMBL/GenBank/DDBJ databases">
        <authorList>
            <person name="McCartney M.A."/>
            <person name="Auch B."/>
            <person name="Kono T."/>
            <person name="Mallez S."/>
            <person name="Becker A."/>
            <person name="Gohl D.M."/>
            <person name="Silverstein K.A.T."/>
            <person name="Koren S."/>
            <person name="Bechman K.B."/>
            <person name="Herman A."/>
            <person name="Abrahante J.E."/>
            <person name="Garbe J."/>
        </authorList>
    </citation>
    <scope>NUCLEOTIDE SEQUENCE</scope>
    <source>
        <strain evidence="1">Duluth1</strain>
        <tissue evidence="1">Whole animal</tissue>
    </source>
</reference>
<organism evidence="1 2">
    <name type="scientific">Dreissena polymorpha</name>
    <name type="common">Zebra mussel</name>
    <name type="synonym">Mytilus polymorpha</name>
    <dbReference type="NCBI Taxonomy" id="45954"/>
    <lineage>
        <taxon>Eukaryota</taxon>
        <taxon>Metazoa</taxon>
        <taxon>Spiralia</taxon>
        <taxon>Lophotrochozoa</taxon>
        <taxon>Mollusca</taxon>
        <taxon>Bivalvia</taxon>
        <taxon>Autobranchia</taxon>
        <taxon>Heteroconchia</taxon>
        <taxon>Euheterodonta</taxon>
        <taxon>Imparidentia</taxon>
        <taxon>Neoheterodontei</taxon>
        <taxon>Myida</taxon>
        <taxon>Dreissenoidea</taxon>
        <taxon>Dreissenidae</taxon>
        <taxon>Dreissena</taxon>
    </lineage>
</organism>
<sequence>MIFEHDGLKNIFIMNNSDGQLRVTNAKRLLETHIPTSVRVPKTGAVPEFHRHSPGLRRGIIGIIGVKPGHTVSAGGVTVYRGSAGTLPAFTYLFDANNNSFVRPCCCCISSPPM</sequence>
<gene>
    <name evidence="1" type="ORF">DPMN_170060</name>
</gene>
<accession>A0A9D4ICV1</accession>
<comment type="caution">
    <text evidence="1">The sequence shown here is derived from an EMBL/GenBank/DDBJ whole genome shotgun (WGS) entry which is preliminary data.</text>
</comment>
<evidence type="ECO:0000313" key="1">
    <source>
        <dbReference type="EMBL" id="KAH3768844.1"/>
    </source>
</evidence>